<dbReference type="AlphaFoldDB" id="A0AA41VNX8"/>
<evidence type="ECO:0000256" key="1">
    <source>
        <dbReference type="SAM" id="MobiDB-lite"/>
    </source>
</evidence>
<evidence type="ECO:0000313" key="3">
    <source>
        <dbReference type="EMBL" id="MCL7044732.1"/>
    </source>
</evidence>
<keyword evidence="2" id="KW-1133">Transmembrane helix</keyword>
<dbReference type="Gene3D" id="1.20.58.760">
    <property type="entry name" value="Peptidase M41"/>
    <property type="match status" value="1"/>
</dbReference>
<feature type="transmembrane region" description="Helical" evidence="2">
    <location>
        <begin position="202"/>
        <end position="221"/>
    </location>
</feature>
<keyword evidence="2" id="KW-0472">Membrane</keyword>
<gene>
    <name evidence="3" type="ORF">MKW94_019763</name>
</gene>
<reference evidence="3" key="1">
    <citation type="submission" date="2022-03" db="EMBL/GenBank/DDBJ databases">
        <title>A functionally conserved STORR gene fusion in Papaver species that diverged 16.8 million years ago.</title>
        <authorList>
            <person name="Catania T."/>
        </authorList>
    </citation>
    <scope>NUCLEOTIDE SEQUENCE</scope>
    <source>
        <strain evidence="3">S-191538</strain>
    </source>
</reference>
<accession>A0AA41VNX8</accession>
<proteinExistence type="predicted"/>
<evidence type="ECO:0000256" key="2">
    <source>
        <dbReference type="SAM" id="Phobius"/>
    </source>
</evidence>
<dbReference type="PANTHER" id="PTHR33471">
    <property type="entry name" value="ATP-DEPENDENT ZINC METALLOPROTEASE-RELATED"/>
    <property type="match status" value="1"/>
</dbReference>
<protein>
    <recommendedName>
        <fullName evidence="5">ATP-dependent zinc metalloprotease</fullName>
    </recommendedName>
</protein>
<keyword evidence="4" id="KW-1185">Reference proteome</keyword>
<evidence type="ECO:0008006" key="5">
    <source>
        <dbReference type="Google" id="ProtNLM"/>
    </source>
</evidence>
<dbReference type="PANTHER" id="PTHR33471:SF7">
    <property type="entry name" value="ATP-DEPENDENT ZINC METALLOPROTEASE-RELATED"/>
    <property type="match status" value="1"/>
</dbReference>
<name>A0AA41VNX8_PAPNU</name>
<keyword evidence="2" id="KW-0812">Transmembrane</keyword>
<dbReference type="SUPFAM" id="SSF140990">
    <property type="entry name" value="FtsH protease domain-like"/>
    <property type="match status" value="1"/>
</dbReference>
<evidence type="ECO:0000313" key="4">
    <source>
        <dbReference type="Proteomes" id="UP001177140"/>
    </source>
</evidence>
<dbReference type="InterPro" id="IPR037219">
    <property type="entry name" value="Peptidase_M41-like"/>
</dbReference>
<dbReference type="Proteomes" id="UP001177140">
    <property type="component" value="Unassembled WGS sequence"/>
</dbReference>
<dbReference type="FunFam" id="1.20.58.760:FF:000007">
    <property type="entry name" value="ATP-dependent zinc metalloprotease"/>
    <property type="match status" value="1"/>
</dbReference>
<comment type="caution">
    <text evidence="3">The sequence shown here is derived from an EMBL/GenBank/DDBJ whole genome shotgun (WGS) entry which is preliminary data.</text>
</comment>
<organism evidence="3 4">
    <name type="scientific">Papaver nudicaule</name>
    <name type="common">Iceland poppy</name>
    <dbReference type="NCBI Taxonomy" id="74823"/>
    <lineage>
        <taxon>Eukaryota</taxon>
        <taxon>Viridiplantae</taxon>
        <taxon>Streptophyta</taxon>
        <taxon>Embryophyta</taxon>
        <taxon>Tracheophyta</taxon>
        <taxon>Spermatophyta</taxon>
        <taxon>Magnoliopsida</taxon>
        <taxon>Ranunculales</taxon>
        <taxon>Papaveraceae</taxon>
        <taxon>Papaveroideae</taxon>
        <taxon>Papaver</taxon>
    </lineage>
</organism>
<dbReference type="GO" id="GO:0004222">
    <property type="term" value="F:metalloendopeptidase activity"/>
    <property type="evidence" value="ECO:0007669"/>
    <property type="project" value="InterPro"/>
</dbReference>
<feature type="compositionally biased region" description="Polar residues" evidence="1">
    <location>
        <begin position="12"/>
        <end position="25"/>
    </location>
</feature>
<feature type="region of interest" description="Disordered" evidence="1">
    <location>
        <begin position="1"/>
        <end position="37"/>
    </location>
</feature>
<dbReference type="GO" id="GO:0004176">
    <property type="term" value="F:ATP-dependent peptidase activity"/>
    <property type="evidence" value="ECO:0007669"/>
    <property type="project" value="InterPro"/>
</dbReference>
<dbReference type="EMBL" id="JAJJMA010261315">
    <property type="protein sequence ID" value="MCL7044732.1"/>
    <property type="molecule type" value="Genomic_DNA"/>
</dbReference>
<dbReference type="GO" id="GO:0006508">
    <property type="term" value="P:proteolysis"/>
    <property type="evidence" value="ECO:0007669"/>
    <property type="project" value="InterPro"/>
</dbReference>
<dbReference type="GO" id="GO:0005524">
    <property type="term" value="F:ATP binding"/>
    <property type="evidence" value="ECO:0007669"/>
    <property type="project" value="InterPro"/>
</dbReference>
<feature type="transmembrane region" description="Helical" evidence="2">
    <location>
        <begin position="168"/>
        <end position="190"/>
    </location>
</feature>
<sequence length="389" mass="43107">MNLSPSPEYRSSLFQNPPLISSVNLPPNHKTRKRRQSIRTRAVREWQDYEEAVKEKDLARALRFLKSLDNPQIQKQSSSSSSGIPYLDVDNDLGFKRTEKDLEVLDACLNADDMKLVATTYRFLQERGLLSNFGKCRNIVLEGLRDVTPTVLKSSTGLEASKLSPKKWGLSGSSAAVLVAFLGGVSFLLYKEIDVRPNLTAILGLALLDSIFLGGSCLAQISSYWPPYKRRILVHEAGHLLTAYLMGCPIRGVILDPIVAMQMGIQGQAGTQFWDEKLEQELGEGRLSTAAFDRYCMVLFAGIAAEALVYGEAEGGENDENLFRSISVLLQPPLSVAQMSNQARWSVLQSYNLLKWHKRAHRAAVKALENGSSLSVVIRNIEEAMVSST</sequence>